<protein>
    <recommendedName>
        <fullName evidence="1">VOC domain-containing protein</fullName>
    </recommendedName>
</protein>
<evidence type="ECO:0000259" key="1">
    <source>
        <dbReference type="PROSITE" id="PS51819"/>
    </source>
</evidence>
<dbReference type="EMBL" id="SLZW01000009">
    <property type="protein sequence ID" value="TCS60999.1"/>
    <property type="molecule type" value="Genomic_DNA"/>
</dbReference>
<dbReference type="PANTHER" id="PTHR33993">
    <property type="entry name" value="GLYOXALASE-RELATED"/>
    <property type="match status" value="1"/>
</dbReference>
<sequence length="116" mass="12880">MTPRNNTINYIEFPLIDAKETQRFYAQAFGWEFTAWGEDYLGFSGAGIDGGFNAVDDAKPTEPGILVVLYADDLERKNELVATAGGEITKPIYAFPGGRRFHFRDPNGNELAVWSA</sequence>
<dbReference type="OrthoDB" id="9798430at2"/>
<dbReference type="InterPro" id="IPR052164">
    <property type="entry name" value="Anthracycline_SecMetBiosynth"/>
</dbReference>
<evidence type="ECO:0000313" key="2">
    <source>
        <dbReference type="EMBL" id="TCS60999.1"/>
    </source>
</evidence>
<dbReference type="CDD" id="cd07247">
    <property type="entry name" value="SgaA_N_like"/>
    <property type="match status" value="1"/>
</dbReference>
<dbReference type="InterPro" id="IPR004360">
    <property type="entry name" value="Glyas_Fos-R_dOase_dom"/>
</dbReference>
<organism evidence="2 3">
    <name type="scientific">Varunaivibrio sulfuroxidans</name>
    <dbReference type="NCBI Taxonomy" id="1773489"/>
    <lineage>
        <taxon>Bacteria</taxon>
        <taxon>Pseudomonadati</taxon>
        <taxon>Pseudomonadota</taxon>
        <taxon>Alphaproteobacteria</taxon>
        <taxon>Rhodospirillales</taxon>
        <taxon>Magnetovibrionaceae</taxon>
        <taxon>Varunaivibrio</taxon>
    </lineage>
</organism>
<reference evidence="2 3" key="1">
    <citation type="submission" date="2019-03" db="EMBL/GenBank/DDBJ databases">
        <title>Genomic Encyclopedia of Type Strains, Phase IV (KMG-IV): sequencing the most valuable type-strain genomes for metagenomic binning, comparative biology and taxonomic classification.</title>
        <authorList>
            <person name="Goeker M."/>
        </authorList>
    </citation>
    <scope>NUCLEOTIDE SEQUENCE [LARGE SCALE GENOMIC DNA]</scope>
    <source>
        <strain evidence="2 3">DSM 101688</strain>
    </source>
</reference>
<dbReference type="AlphaFoldDB" id="A0A4R3J541"/>
<dbReference type="PROSITE" id="PS51819">
    <property type="entry name" value="VOC"/>
    <property type="match status" value="1"/>
</dbReference>
<dbReference type="InterPro" id="IPR037523">
    <property type="entry name" value="VOC_core"/>
</dbReference>
<accession>A0A4R3J541</accession>
<dbReference type="Gene3D" id="3.10.180.10">
    <property type="entry name" value="2,3-Dihydroxybiphenyl 1,2-Dioxygenase, domain 1"/>
    <property type="match status" value="1"/>
</dbReference>
<keyword evidence="3" id="KW-1185">Reference proteome</keyword>
<evidence type="ECO:0000313" key="3">
    <source>
        <dbReference type="Proteomes" id="UP000295304"/>
    </source>
</evidence>
<dbReference type="Proteomes" id="UP000295304">
    <property type="component" value="Unassembled WGS sequence"/>
</dbReference>
<gene>
    <name evidence="2" type="ORF">EDD55_109161</name>
</gene>
<dbReference type="Pfam" id="PF00903">
    <property type="entry name" value="Glyoxalase"/>
    <property type="match status" value="1"/>
</dbReference>
<dbReference type="SUPFAM" id="SSF54593">
    <property type="entry name" value="Glyoxalase/Bleomycin resistance protein/Dihydroxybiphenyl dioxygenase"/>
    <property type="match status" value="1"/>
</dbReference>
<comment type="caution">
    <text evidence="2">The sequence shown here is derived from an EMBL/GenBank/DDBJ whole genome shotgun (WGS) entry which is preliminary data.</text>
</comment>
<feature type="domain" description="VOC" evidence="1">
    <location>
        <begin position="7"/>
        <end position="116"/>
    </location>
</feature>
<proteinExistence type="predicted"/>
<dbReference type="RefSeq" id="WP_132939812.1">
    <property type="nucleotide sequence ID" value="NZ_CP119676.1"/>
</dbReference>
<name>A0A4R3J541_9PROT</name>
<dbReference type="InterPro" id="IPR029068">
    <property type="entry name" value="Glyas_Bleomycin-R_OHBP_Dase"/>
</dbReference>
<dbReference type="PANTHER" id="PTHR33993:SF1">
    <property type="entry name" value="GLYOXALASE FAMILY PROTEIN"/>
    <property type="match status" value="1"/>
</dbReference>